<accession>A0A3N6MGY7</accession>
<comment type="caution">
    <text evidence="2">The sequence shown here is derived from an EMBL/GenBank/DDBJ whole genome shotgun (WGS) entry which is preliminary data.</text>
</comment>
<feature type="region of interest" description="Disordered" evidence="1">
    <location>
        <begin position="197"/>
        <end position="218"/>
    </location>
</feature>
<evidence type="ECO:0000256" key="1">
    <source>
        <dbReference type="SAM" id="MobiDB-lite"/>
    </source>
</evidence>
<keyword evidence="3" id="KW-1185">Reference proteome</keyword>
<dbReference type="Pfam" id="PF24336">
    <property type="entry name" value="DUF7504"/>
    <property type="match status" value="1"/>
</dbReference>
<dbReference type="EMBL" id="REFZ01000006">
    <property type="protein sequence ID" value="RQH00295.1"/>
    <property type="molecule type" value="Genomic_DNA"/>
</dbReference>
<dbReference type="OrthoDB" id="199953at2157"/>
<dbReference type="AlphaFoldDB" id="A0A3N6MGY7"/>
<sequence>MSLSDSEGFAVESLPIENVENGTSILLTGDDTTAPRTVFARLVAADSERRSIVLSTDVDGRTVQRSLEREKSESGNRSWVLTCEGPEGGDEITVVDDIGDLTGLGMEFSSLLASSQQSARRFRAGIFLCSSICREVDDTRSVYRFLNTNFLTQLRRDDGIGVRALDTSAELETDVRSMVAGMETSFSARIDVEETEPDRATLSLAGPSADDEMTTISF</sequence>
<name>A0A3N6MGY7_NATCH</name>
<organism evidence="2 3">
    <name type="scientific">Natrarchaeobius chitinivorans</name>
    <dbReference type="NCBI Taxonomy" id="1679083"/>
    <lineage>
        <taxon>Archaea</taxon>
        <taxon>Methanobacteriati</taxon>
        <taxon>Methanobacteriota</taxon>
        <taxon>Stenosarchaea group</taxon>
        <taxon>Halobacteria</taxon>
        <taxon>Halobacteriales</taxon>
        <taxon>Natrialbaceae</taxon>
        <taxon>Natrarchaeobius</taxon>
    </lineage>
</organism>
<reference evidence="2 3" key="1">
    <citation type="submission" date="2018-10" db="EMBL/GenBank/DDBJ databases">
        <title>Natrarchaeobius chitinivorans gen. nov., sp. nov., and Natrarchaeobius haloalkaliphilus sp. nov., alkaliphilic, chitin-utilizing haloarchaea from hypersaline alkaline lakes.</title>
        <authorList>
            <person name="Sorokin D.Y."/>
            <person name="Elcheninov A.G."/>
            <person name="Kostrikina N.A."/>
            <person name="Bale N.J."/>
            <person name="Sinninghe Damste J.S."/>
            <person name="Khijniak T.V."/>
            <person name="Kublanov I.V."/>
            <person name="Toshchakov S.V."/>
        </authorList>
    </citation>
    <scope>NUCLEOTIDE SEQUENCE [LARGE SCALE GENOMIC DNA]</scope>
    <source>
        <strain evidence="2 3">AArcht7</strain>
    </source>
</reference>
<evidence type="ECO:0000313" key="2">
    <source>
        <dbReference type="EMBL" id="RQH00295.1"/>
    </source>
</evidence>
<evidence type="ECO:0000313" key="3">
    <source>
        <dbReference type="Proteomes" id="UP000281431"/>
    </source>
</evidence>
<gene>
    <name evidence="2" type="ORF">EA472_10545</name>
</gene>
<evidence type="ECO:0008006" key="4">
    <source>
        <dbReference type="Google" id="ProtNLM"/>
    </source>
</evidence>
<feature type="compositionally biased region" description="Acidic residues" evidence="1">
    <location>
        <begin position="209"/>
        <end position="218"/>
    </location>
</feature>
<dbReference type="Proteomes" id="UP000281431">
    <property type="component" value="Unassembled WGS sequence"/>
</dbReference>
<dbReference type="InterPro" id="IPR055927">
    <property type="entry name" value="DUF7504"/>
</dbReference>
<proteinExistence type="predicted"/>
<protein>
    <recommendedName>
        <fullName evidence="4">Recombinase RecA</fullName>
    </recommendedName>
</protein>